<gene>
    <name evidence="6" type="ORF">RF55_10604</name>
</gene>
<feature type="non-terminal residue" evidence="6">
    <location>
        <position position="1"/>
    </location>
</feature>
<reference evidence="6 7" key="1">
    <citation type="submission" date="2015-04" db="EMBL/GenBank/DDBJ databases">
        <title>Lasius niger genome sequencing.</title>
        <authorList>
            <person name="Konorov E.A."/>
            <person name="Nikitin M.A."/>
            <person name="Kirill M.V."/>
            <person name="Chang P."/>
        </authorList>
    </citation>
    <scope>NUCLEOTIDE SEQUENCE [LARGE SCALE GENOMIC DNA]</scope>
    <source>
        <tissue evidence="6">Whole</tissue>
    </source>
</reference>
<feature type="region of interest" description="Disordered" evidence="5">
    <location>
        <begin position="68"/>
        <end position="87"/>
    </location>
</feature>
<dbReference type="PaxDb" id="67767-A0A0J7KHM4"/>
<dbReference type="GO" id="GO:0034975">
    <property type="term" value="P:protein folding in endoplasmic reticulum"/>
    <property type="evidence" value="ECO:0007669"/>
    <property type="project" value="TreeGrafter"/>
</dbReference>
<comment type="subcellular location">
    <subcellularLocation>
        <location evidence="1">Membrane</location>
    </subcellularLocation>
</comment>
<keyword evidence="3" id="KW-1133">Transmembrane helix</keyword>
<dbReference type="PANTHER" id="PTHR12953:SF0">
    <property type="entry name" value="SUN DOMAIN-CONTAINING OSSIFICATION FACTOR"/>
    <property type="match status" value="1"/>
</dbReference>
<dbReference type="AlphaFoldDB" id="A0A0J7KHM4"/>
<dbReference type="EMBL" id="LBMM01007433">
    <property type="protein sequence ID" value="KMQ89734.1"/>
    <property type="molecule type" value="Genomic_DNA"/>
</dbReference>
<dbReference type="InterPro" id="IPR045120">
    <property type="entry name" value="Suco/Slp1-like"/>
</dbReference>
<evidence type="ECO:0000313" key="7">
    <source>
        <dbReference type="Proteomes" id="UP000036403"/>
    </source>
</evidence>
<evidence type="ECO:0000256" key="3">
    <source>
        <dbReference type="ARBA" id="ARBA00022989"/>
    </source>
</evidence>
<evidence type="ECO:0000256" key="5">
    <source>
        <dbReference type="SAM" id="MobiDB-lite"/>
    </source>
</evidence>
<feature type="region of interest" description="Disordered" evidence="5">
    <location>
        <begin position="175"/>
        <end position="200"/>
    </location>
</feature>
<dbReference type="GO" id="GO:0016020">
    <property type="term" value="C:membrane"/>
    <property type="evidence" value="ECO:0007669"/>
    <property type="project" value="UniProtKB-SubCell"/>
</dbReference>
<feature type="compositionally biased region" description="Acidic residues" evidence="5">
    <location>
        <begin position="186"/>
        <end position="200"/>
    </location>
</feature>
<proteinExistence type="predicted"/>
<accession>A0A0J7KHM4</accession>
<dbReference type="Proteomes" id="UP000036403">
    <property type="component" value="Unassembled WGS sequence"/>
</dbReference>
<keyword evidence="2" id="KW-0812">Transmembrane</keyword>
<dbReference type="GO" id="GO:0005737">
    <property type="term" value="C:cytoplasm"/>
    <property type="evidence" value="ECO:0007669"/>
    <property type="project" value="TreeGrafter"/>
</dbReference>
<evidence type="ECO:0000256" key="4">
    <source>
        <dbReference type="ARBA" id="ARBA00023136"/>
    </source>
</evidence>
<dbReference type="OrthoDB" id="266334at2759"/>
<feature type="region of interest" description="Disordered" evidence="5">
    <location>
        <begin position="1"/>
        <end position="50"/>
    </location>
</feature>
<keyword evidence="4" id="KW-0472">Membrane</keyword>
<evidence type="ECO:0000256" key="2">
    <source>
        <dbReference type="ARBA" id="ARBA00022692"/>
    </source>
</evidence>
<evidence type="ECO:0000256" key="1">
    <source>
        <dbReference type="ARBA" id="ARBA00004370"/>
    </source>
</evidence>
<keyword evidence="7" id="KW-1185">Reference proteome</keyword>
<evidence type="ECO:0000313" key="6">
    <source>
        <dbReference type="EMBL" id="KMQ89734.1"/>
    </source>
</evidence>
<organism evidence="6 7">
    <name type="scientific">Lasius niger</name>
    <name type="common">Black garden ant</name>
    <dbReference type="NCBI Taxonomy" id="67767"/>
    <lineage>
        <taxon>Eukaryota</taxon>
        <taxon>Metazoa</taxon>
        <taxon>Ecdysozoa</taxon>
        <taxon>Arthropoda</taxon>
        <taxon>Hexapoda</taxon>
        <taxon>Insecta</taxon>
        <taxon>Pterygota</taxon>
        <taxon>Neoptera</taxon>
        <taxon>Endopterygota</taxon>
        <taxon>Hymenoptera</taxon>
        <taxon>Apocrita</taxon>
        <taxon>Aculeata</taxon>
        <taxon>Formicoidea</taxon>
        <taxon>Formicidae</taxon>
        <taxon>Formicinae</taxon>
        <taxon>Lasius</taxon>
        <taxon>Lasius</taxon>
    </lineage>
</organism>
<comment type="caution">
    <text evidence="6">The sequence shown here is derived from an EMBL/GenBank/DDBJ whole genome shotgun (WGS) entry which is preliminary data.</text>
</comment>
<sequence length="200" mass="22390">RLQESKSARFKKKLNTPDLKTLSRTIDGSVNGGAANGLIEESDESKSSNYAYVQQKREDYTGLKKKWISETGQATPGDPGRGMKKRKRHEDYASPDCGAKIVAANPEASSAKNILMSTRDEYMLNAGISRVWFVVKLCKAIQAKKIELWQISSSSVHRRKISSFIELEVLEAETENQILQETSTKDDDDENSDEEERTVG</sequence>
<name>A0A0J7KHM4_LASNI</name>
<dbReference type="PANTHER" id="PTHR12953">
    <property type="entry name" value="MEMBRANE PROTEIN CH1 RELATED"/>
    <property type="match status" value="1"/>
</dbReference>
<protein>
    <submittedName>
        <fullName evidence="6">Protein c1orf9-like protein</fullName>
    </submittedName>
</protein>